<evidence type="ECO:0000313" key="2">
    <source>
        <dbReference type="Proteomes" id="UP000799436"/>
    </source>
</evidence>
<protein>
    <submittedName>
        <fullName evidence="1">Uncharacterized protein</fullName>
    </submittedName>
</protein>
<name>A0A6G1LKE2_9PEZI</name>
<dbReference type="EMBL" id="ML995812">
    <property type="protein sequence ID" value="KAF2773080.1"/>
    <property type="molecule type" value="Genomic_DNA"/>
</dbReference>
<keyword evidence="2" id="KW-1185">Reference proteome</keyword>
<organism evidence="1 2">
    <name type="scientific">Teratosphaeria nubilosa</name>
    <dbReference type="NCBI Taxonomy" id="161662"/>
    <lineage>
        <taxon>Eukaryota</taxon>
        <taxon>Fungi</taxon>
        <taxon>Dikarya</taxon>
        <taxon>Ascomycota</taxon>
        <taxon>Pezizomycotina</taxon>
        <taxon>Dothideomycetes</taxon>
        <taxon>Dothideomycetidae</taxon>
        <taxon>Mycosphaerellales</taxon>
        <taxon>Teratosphaeriaceae</taxon>
        <taxon>Teratosphaeria</taxon>
    </lineage>
</organism>
<sequence>MLFLNGPIVSGSFSSSFLALRIYAFSGRIAGGRSLRSDISQSRLFVLANRAAFCHRLLVSSVIHFLLAGSHVRSPSGHHSMYVDFLISLPRLYCLLRYLARGDEHETYSVDGTGRVALRLQTCTLLAIPALLTPA</sequence>
<evidence type="ECO:0000313" key="1">
    <source>
        <dbReference type="EMBL" id="KAF2773080.1"/>
    </source>
</evidence>
<accession>A0A6G1LKE2</accession>
<reference evidence="1" key="1">
    <citation type="journal article" date="2020" name="Stud. Mycol.">
        <title>101 Dothideomycetes genomes: a test case for predicting lifestyles and emergence of pathogens.</title>
        <authorList>
            <person name="Haridas S."/>
            <person name="Albert R."/>
            <person name="Binder M."/>
            <person name="Bloem J."/>
            <person name="Labutti K."/>
            <person name="Salamov A."/>
            <person name="Andreopoulos B."/>
            <person name="Baker S."/>
            <person name="Barry K."/>
            <person name="Bills G."/>
            <person name="Bluhm B."/>
            <person name="Cannon C."/>
            <person name="Castanera R."/>
            <person name="Culley D."/>
            <person name="Daum C."/>
            <person name="Ezra D."/>
            <person name="Gonzalez J."/>
            <person name="Henrissat B."/>
            <person name="Kuo A."/>
            <person name="Liang C."/>
            <person name="Lipzen A."/>
            <person name="Lutzoni F."/>
            <person name="Magnuson J."/>
            <person name="Mondo S."/>
            <person name="Nolan M."/>
            <person name="Ohm R."/>
            <person name="Pangilinan J."/>
            <person name="Park H.-J."/>
            <person name="Ramirez L."/>
            <person name="Alfaro M."/>
            <person name="Sun H."/>
            <person name="Tritt A."/>
            <person name="Yoshinaga Y."/>
            <person name="Zwiers L.-H."/>
            <person name="Turgeon B."/>
            <person name="Goodwin S."/>
            <person name="Spatafora J."/>
            <person name="Crous P."/>
            <person name="Grigoriev I."/>
        </authorList>
    </citation>
    <scope>NUCLEOTIDE SEQUENCE</scope>
    <source>
        <strain evidence="1">CBS 116005</strain>
    </source>
</reference>
<dbReference type="Proteomes" id="UP000799436">
    <property type="component" value="Unassembled WGS sequence"/>
</dbReference>
<gene>
    <name evidence="1" type="ORF">EJ03DRAFT_153144</name>
</gene>
<proteinExistence type="predicted"/>
<dbReference type="AlphaFoldDB" id="A0A6G1LKE2"/>